<evidence type="ECO:0000256" key="6">
    <source>
        <dbReference type="ARBA" id="ARBA00022847"/>
    </source>
</evidence>
<feature type="transmembrane region" description="Helical" evidence="14">
    <location>
        <begin position="348"/>
        <end position="368"/>
    </location>
</feature>
<keyword evidence="11" id="KW-0739">Sodium transport</keyword>
<keyword evidence="4" id="KW-1003">Cell membrane</keyword>
<dbReference type="AlphaFoldDB" id="A0A0F7X2I4"/>
<comment type="similarity">
    <text evidence="2 13">Belongs to the sodium:solute symporter (SSF) (TC 2.A.21) family.</text>
</comment>
<sequence length="460" mass="49375">MLKGNIFHLGCGVLYFMNFSLFLFFLIAIQGICLYVGRRGSKKVEDRESYFLAGRSLKIFPLMMTFIATQIGGGVLLGAAEEAFCYGYGGILYPLGVALGLIFLGMGPGKRLAEGSLTTVVSIFEVFYGSKKLRKIAFLLSAGSLFFILVAQVIALDRLFSSFPFGKYVTVAFWIVLASYTSTGGFRGVVRTDVIQAGFLLIAVLVCGVSVWLSVPKSLSVLDPFQSLPCAKLSNWIFMPMLFMLVEQDMVQRCVAASSPKRLQWAAVGAGLVLLLFNFIPLFLGSLGAKAGLKAGCPLIDTIAYFCNPSLAAVMAAAIGVAILSTADSLMNAVSQLIAEEYPTLKAPYYRYLVLGLAVAAPLVAIGFTNIVDVLILSYSLSVCCLSVPVGFYLLAPKGRRVSGAAAWAGVLVGALGYGWVQIVSLGMFGELLAWVGSLVAFSFVGFIEITWKNKVKTQT</sequence>
<protein>
    <submittedName>
        <fullName evidence="17">Hypothetical proline permease</fullName>
    </submittedName>
</protein>
<dbReference type="PATRIC" id="fig|115713.3.peg.545"/>
<dbReference type="GO" id="GO:0015293">
    <property type="term" value="F:symporter activity"/>
    <property type="evidence" value="ECO:0007669"/>
    <property type="project" value="UniProtKB-KW"/>
</dbReference>
<feature type="transmembrane region" description="Helical" evidence="14">
    <location>
        <begin position="374"/>
        <end position="395"/>
    </location>
</feature>
<feature type="transmembrane region" description="Helical" evidence="14">
    <location>
        <begin position="303"/>
        <end position="327"/>
    </location>
</feature>
<evidence type="ECO:0000313" key="16">
    <source>
        <dbReference type="EMBL" id="CRI41506.1"/>
    </source>
</evidence>
<evidence type="ECO:0000256" key="1">
    <source>
        <dbReference type="ARBA" id="ARBA00004651"/>
    </source>
</evidence>
<feature type="transmembrane region" description="Helical" evidence="14">
    <location>
        <begin position="402"/>
        <end position="420"/>
    </location>
</feature>
<dbReference type="GO" id="GO:0006814">
    <property type="term" value="P:sodium ion transport"/>
    <property type="evidence" value="ECO:0007669"/>
    <property type="project" value="UniProtKB-KW"/>
</dbReference>
<keyword evidence="6" id="KW-0769">Symport</keyword>
<dbReference type="PANTHER" id="PTHR48086">
    <property type="entry name" value="SODIUM/PROLINE SYMPORTER-RELATED"/>
    <property type="match status" value="1"/>
</dbReference>
<evidence type="ECO:0000313" key="17">
    <source>
        <dbReference type="EMBL" id="CRI43733.1"/>
    </source>
</evidence>
<proteinExistence type="inferred from homology"/>
<dbReference type="HOGENOM" id="CLU_643280_0_0_0"/>
<gene>
    <name evidence="15" type="ordered locus">CPn_0486</name>
    <name evidence="16" type="ORF">BN1224_GiD_A_05070</name>
    <name evidence="17" type="ORF">BN1224_H12_EB_00020</name>
</gene>
<dbReference type="PANTHER" id="PTHR48086:SF3">
    <property type="entry name" value="SODIUM_PROLINE SYMPORTER"/>
    <property type="match status" value="1"/>
</dbReference>
<dbReference type="EMBL" id="AE001363">
    <property type="protein sequence ID" value="AAD18626.1"/>
    <property type="molecule type" value="Genomic_DNA"/>
</dbReference>
<evidence type="ECO:0000313" key="18">
    <source>
        <dbReference type="Proteomes" id="UP000000801"/>
    </source>
</evidence>
<organism evidence="17">
    <name type="scientific">Chlamydia pneumoniae</name>
    <name type="common">Chlamydophila pneumoniae</name>
    <dbReference type="NCBI Taxonomy" id="83558"/>
    <lineage>
        <taxon>Bacteria</taxon>
        <taxon>Pseudomonadati</taxon>
        <taxon>Chlamydiota</taxon>
        <taxon>Chlamydiia</taxon>
        <taxon>Chlamydiales</taxon>
        <taxon>Chlamydiaceae</taxon>
        <taxon>Chlamydia/Chlamydophila group</taxon>
        <taxon>Chlamydia</taxon>
    </lineage>
</organism>
<keyword evidence="8" id="KW-0915">Sodium</keyword>
<feature type="transmembrane region" description="Helical" evidence="14">
    <location>
        <begin position="233"/>
        <end position="251"/>
    </location>
</feature>
<evidence type="ECO:0000256" key="12">
    <source>
        <dbReference type="ARBA" id="ARBA00033708"/>
    </source>
</evidence>
<feature type="transmembrane region" description="Helical" evidence="14">
    <location>
        <begin position="136"/>
        <end position="156"/>
    </location>
</feature>
<keyword evidence="3" id="KW-0813">Transport</keyword>
<evidence type="ECO:0000256" key="8">
    <source>
        <dbReference type="ARBA" id="ARBA00023053"/>
    </source>
</evidence>
<dbReference type="InterPro" id="IPR050277">
    <property type="entry name" value="Sodium:Solute_Symporter"/>
</dbReference>
<evidence type="ECO:0000256" key="9">
    <source>
        <dbReference type="ARBA" id="ARBA00023065"/>
    </source>
</evidence>
<evidence type="ECO:0000256" key="3">
    <source>
        <dbReference type="ARBA" id="ARBA00022448"/>
    </source>
</evidence>
<evidence type="ECO:0000256" key="13">
    <source>
        <dbReference type="RuleBase" id="RU362091"/>
    </source>
</evidence>
<dbReference type="KEGG" id="cpn:CPn_0486"/>
<dbReference type="EMBL" id="LN847008">
    <property type="protein sequence ID" value="CRI41506.1"/>
    <property type="molecule type" value="Genomic_DNA"/>
</dbReference>
<dbReference type="GO" id="GO:0005886">
    <property type="term" value="C:plasma membrane"/>
    <property type="evidence" value="ECO:0007669"/>
    <property type="project" value="UniProtKB-SubCell"/>
</dbReference>
<feature type="transmembrane region" description="Helical" evidence="14">
    <location>
        <begin position="86"/>
        <end position="106"/>
    </location>
</feature>
<feature type="transmembrane region" description="Helical" evidence="14">
    <location>
        <begin position="263"/>
        <end position="283"/>
    </location>
</feature>
<accession>A0A0F7X2I4</accession>
<reference evidence="17" key="2">
    <citation type="submission" date="2015-05" db="EMBL/GenBank/DDBJ databases">
        <authorList>
            <person name="Rattei Thomas"/>
        </authorList>
    </citation>
    <scope>NUCLEOTIDE SEQUENCE</scope>
    <source>
        <strain evidence="16">GiD</strain>
        <strain evidence="17">H12</strain>
    </source>
</reference>
<dbReference type="EMBL" id="LN847182">
    <property type="protein sequence ID" value="CRI43733.1"/>
    <property type="molecule type" value="Genomic_DNA"/>
</dbReference>
<dbReference type="PROSITE" id="PS50283">
    <property type="entry name" value="NA_SOLUT_SYMP_3"/>
    <property type="match status" value="1"/>
</dbReference>
<evidence type="ECO:0000256" key="4">
    <source>
        <dbReference type="ARBA" id="ARBA00022475"/>
    </source>
</evidence>
<evidence type="ECO:0000313" key="15">
    <source>
        <dbReference type="EMBL" id="AAD18626.1"/>
    </source>
</evidence>
<evidence type="ECO:0000256" key="11">
    <source>
        <dbReference type="ARBA" id="ARBA00023201"/>
    </source>
</evidence>
<comment type="subcellular location">
    <subcellularLocation>
        <location evidence="1">Cell membrane</location>
        <topology evidence="1">Multi-pass membrane protein</topology>
    </subcellularLocation>
</comment>
<dbReference type="OrthoDB" id="9814523at2"/>
<reference evidence="15 18" key="1">
    <citation type="journal article" date="1999" name="Nat. Genet.">
        <title>Comparative genomes of Chlamydia pneumoniae and C. trachomatis.</title>
        <authorList>
            <person name="Kalman S."/>
            <person name="Mitchell W."/>
            <person name="Marathe R."/>
            <person name="Lammel C."/>
            <person name="Fan J."/>
            <person name="Hyman R.W."/>
            <person name="Olinger L."/>
            <person name="Grimwood J."/>
            <person name="Davis R.W."/>
            <person name="Stephens R.S."/>
        </authorList>
    </citation>
    <scope>NUCLEOTIDE SEQUENCE [LARGE SCALE GENOMIC DNA]</scope>
    <source>
        <strain evidence="15 18">CWL029</strain>
    </source>
</reference>
<keyword evidence="10 14" id="KW-0472">Membrane</keyword>
<evidence type="ECO:0000256" key="7">
    <source>
        <dbReference type="ARBA" id="ARBA00022989"/>
    </source>
</evidence>
<dbReference type="Pfam" id="PF00474">
    <property type="entry name" value="SSF"/>
    <property type="match status" value="1"/>
</dbReference>
<comment type="catalytic activity">
    <reaction evidence="12">
        <text>L-proline(in) + Na(+)(in) = L-proline(out) + Na(+)(out)</text>
        <dbReference type="Rhea" id="RHEA:28967"/>
        <dbReference type="ChEBI" id="CHEBI:29101"/>
        <dbReference type="ChEBI" id="CHEBI:60039"/>
    </reaction>
</comment>
<keyword evidence="5 14" id="KW-0812">Transmembrane</keyword>
<dbReference type="InterPro" id="IPR001734">
    <property type="entry name" value="Na/solute_symporter"/>
</dbReference>
<evidence type="ECO:0000256" key="10">
    <source>
        <dbReference type="ARBA" id="ARBA00023136"/>
    </source>
</evidence>
<dbReference type="Proteomes" id="UP000000801">
    <property type="component" value="Chromosome"/>
</dbReference>
<keyword evidence="9" id="KW-0406">Ion transport</keyword>
<dbReference type="SMR" id="A0A0F7X2I4"/>
<feature type="transmembrane region" description="Helical" evidence="14">
    <location>
        <begin position="12"/>
        <end position="36"/>
    </location>
</feature>
<evidence type="ECO:0000256" key="14">
    <source>
        <dbReference type="SAM" id="Phobius"/>
    </source>
</evidence>
<dbReference type="CDD" id="cd10322">
    <property type="entry name" value="SLC5sbd"/>
    <property type="match status" value="1"/>
</dbReference>
<dbReference type="Gene3D" id="1.20.1730.10">
    <property type="entry name" value="Sodium/glucose cotransporter"/>
    <property type="match status" value="1"/>
</dbReference>
<feature type="transmembrane region" description="Helical" evidence="14">
    <location>
        <begin position="162"/>
        <end position="182"/>
    </location>
</feature>
<name>A0A0F7X2I4_CHLPN</name>
<evidence type="ECO:0000256" key="2">
    <source>
        <dbReference type="ARBA" id="ARBA00006434"/>
    </source>
</evidence>
<feature type="transmembrane region" description="Helical" evidence="14">
    <location>
        <begin position="432"/>
        <end position="452"/>
    </location>
</feature>
<keyword evidence="7 14" id="KW-1133">Transmembrane helix</keyword>
<evidence type="ECO:0000256" key="5">
    <source>
        <dbReference type="ARBA" id="ARBA00022692"/>
    </source>
</evidence>
<dbReference type="InterPro" id="IPR038377">
    <property type="entry name" value="Na/Glc_symporter_sf"/>
</dbReference>
<feature type="transmembrane region" description="Helical" evidence="14">
    <location>
        <begin position="194"/>
        <end position="213"/>
    </location>
</feature>
<feature type="transmembrane region" description="Helical" evidence="14">
    <location>
        <begin position="57"/>
        <end position="80"/>
    </location>
</feature>